<dbReference type="PROSITE" id="PS50109">
    <property type="entry name" value="HIS_KIN"/>
    <property type="match status" value="1"/>
</dbReference>
<dbReference type="OrthoDB" id="9796457at2"/>
<dbReference type="PANTHER" id="PTHR43711:SF26">
    <property type="entry name" value="SENSOR HISTIDINE KINASE RCSC"/>
    <property type="match status" value="1"/>
</dbReference>
<evidence type="ECO:0000259" key="10">
    <source>
        <dbReference type="PROSITE" id="PS50112"/>
    </source>
</evidence>
<dbReference type="InterPro" id="IPR000014">
    <property type="entry name" value="PAS"/>
</dbReference>
<comment type="catalytic activity">
    <reaction evidence="1">
        <text>ATP + protein L-histidine = ADP + protein N-phospho-L-histidine.</text>
        <dbReference type="EC" id="2.7.13.3"/>
    </reaction>
</comment>
<dbReference type="Pfam" id="PF13426">
    <property type="entry name" value="PAS_9"/>
    <property type="match status" value="1"/>
</dbReference>
<dbReference type="InterPro" id="IPR003661">
    <property type="entry name" value="HisK_dim/P_dom"/>
</dbReference>
<dbReference type="SUPFAM" id="SSF55874">
    <property type="entry name" value="ATPase domain of HSP90 chaperone/DNA topoisomerase II/histidine kinase"/>
    <property type="match status" value="1"/>
</dbReference>
<dbReference type="SUPFAM" id="SSF55781">
    <property type="entry name" value="GAF domain-like"/>
    <property type="match status" value="1"/>
</dbReference>
<dbReference type="PANTHER" id="PTHR43711">
    <property type="entry name" value="TWO-COMPONENT HISTIDINE KINASE"/>
    <property type="match status" value="1"/>
</dbReference>
<dbReference type="InParanoid" id="K9TR79"/>
<dbReference type="KEGG" id="oac:Oscil6304_5015"/>
<dbReference type="Pfam" id="PF01590">
    <property type="entry name" value="GAF"/>
    <property type="match status" value="1"/>
</dbReference>
<dbReference type="SMART" id="SM00091">
    <property type="entry name" value="PAS"/>
    <property type="match status" value="1"/>
</dbReference>
<dbReference type="PRINTS" id="PR00344">
    <property type="entry name" value="BCTRLSENSOR"/>
</dbReference>
<keyword evidence="4" id="KW-0808">Transferase</keyword>
<feature type="domain" description="PAS" evidence="10">
    <location>
        <begin position="522"/>
        <end position="566"/>
    </location>
</feature>
<dbReference type="eggNOG" id="COG5002">
    <property type="taxonomic scope" value="Bacteria"/>
</dbReference>
<dbReference type="Proteomes" id="UP000010367">
    <property type="component" value="Chromosome"/>
</dbReference>
<dbReference type="InterPro" id="IPR035965">
    <property type="entry name" value="PAS-like_dom_sf"/>
</dbReference>
<dbReference type="InterPro" id="IPR029016">
    <property type="entry name" value="GAF-like_dom_sf"/>
</dbReference>
<dbReference type="InterPro" id="IPR005467">
    <property type="entry name" value="His_kinase_dom"/>
</dbReference>
<dbReference type="InterPro" id="IPR050736">
    <property type="entry name" value="Sensor_HK_Regulatory"/>
</dbReference>
<evidence type="ECO:0000256" key="4">
    <source>
        <dbReference type="ARBA" id="ARBA00022679"/>
    </source>
</evidence>
<dbReference type="eggNOG" id="COG2203">
    <property type="taxonomic scope" value="Bacteria"/>
</dbReference>
<dbReference type="SUPFAM" id="SSF55785">
    <property type="entry name" value="PYP-like sensor domain (PAS domain)"/>
    <property type="match status" value="2"/>
</dbReference>
<feature type="region of interest" description="Disordered" evidence="8">
    <location>
        <begin position="159"/>
        <end position="194"/>
    </location>
</feature>
<dbReference type="SMART" id="SM00065">
    <property type="entry name" value="GAF"/>
    <property type="match status" value="1"/>
</dbReference>
<dbReference type="InterPro" id="IPR003018">
    <property type="entry name" value="GAF"/>
</dbReference>
<protein>
    <recommendedName>
        <fullName evidence="2">histidine kinase</fullName>
        <ecNumber evidence="2">2.7.13.3</ecNumber>
    </recommendedName>
</protein>
<evidence type="ECO:0000313" key="11">
    <source>
        <dbReference type="EMBL" id="AFY84519.1"/>
    </source>
</evidence>
<evidence type="ECO:0000256" key="3">
    <source>
        <dbReference type="ARBA" id="ARBA00022553"/>
    </source>
</evidence>
<dbReference type="Gene3D" id="3.30.450.20">
    <property type="entry name" value="PAS domain"/>
    <property type="match status" value="3"/>
</dbReference>
<dbReference type="STRING" id="56110.Oscil6304_5015"/>
<evidence type="ECO:0000256" key="2">
    <source>
        <dbReference type="ARBA" id="ARBA00012438"/>
    </source>
</evidence>
<dbReference type="CDD" id="cd00082">
    <property type="entry name" value="HisKA"/>
    <property type="match status" value="1"/>
</dbReference>
<dbReference type="CDD" id="cd00130">
    <property type="entry name" value="PAS"/>
    <property type="match status" value="1"/>
</dbReference>
<dbReference type="CDD" id="cd16922">
    <property type="entry name" value="HATPase_EvgS-ArcB-TorS-like"/>
    <property type="match status" value="1"/>
</dbReference>
<dbReference type="SMART" id="SM00388">
    <property type="entry name" value="HisKA"/>
    <property type="match status" value="1"/>
</dbReference>
<dbReference type="PATRIC" id="fig|56110.3.peg.6130"/>
<organism evidence="11 12">
    <name type="scientific">Oscillatoria acuminata PCC 6304</name>
    <dbReference type="NCBI Taxonomy" id="56110"/>
    <lineage>
        <taxon>Bacteria</taxon>
        <taxon>Bacillati</taxon>
        <taxon>Cyanobacteriota</taxon>
        <taxon>Cyanophyceae</taxon>
        <taxon>Oscillatoriophycideae</taxon>
        <taxon>Oscillatoriales</taxon>
        <taxon>Oscillatoriaceae</taxon>
        <taxon>Oscillatoria</taxon>
    </lineage>
</organism>
<dbReference type="SMART" id="SM00387">
    <property type="entry name" value="HATPase_c"/>
    <property type="match status" value="1"/>
</dbReference>
<dbReference type="HOGENOM" id="CLU_310536_0_0_3"/>
<name>K9TR79_9CYAN</name>
<feature type="region of interest" description="Disordered" evidence="8">
    <location>
        <begin position="44"/>
        <end position="68"/>
    </location>
</feature>
<dbReference type="NCBIfam" id="TIGR00229">
    <property type="entry name" value="sensory_box"/>
    <property type="match status" value="1"/>
</dbReference>
<keyword evidence="6" id="KW-0902">Two-component regulatory system</keyword>
<dbReference type="Pfam" id="PF00512">
    <property type="entry name" value="HisKA"/>
    <property type="match status" value="1"/>
</dbReference>
<keyword evidence="12" id="KW-1185">Reference proteome</keyword>
<sequence length="947" mass="106605">MLYSPENFDLLKIFLEQTPQAIAMVDRQMRYLFASRQWLRDCGFDDRDGNRPSPDPSAPQTPTPPVESILGRSHYEILPRLISTPRTTQNPEEQGGKDSAISLEFWKEVQAVCLAGGVKSWEEEFKFQGDRHSRIKWDVHPWKTESGEIGGLLLLRTATGRTPGNREPLNQFTPKVSSNSHRRSRSDESDLRRQSQVLVELARSKTQNEGNLEAAIAEITEAAANTLVVERVGVWLYDNNQTEITCINLYERTDRLHSSGSMLLTAPYPQYFQSLETERAICVDHAITDPRTRDLADTYLIPLGITSKLDAPIRISGKIVGIVSCEHRGIPRRWKLGERNFAASIADYTALALETHDRIKTQTELESANDQLQAVLDAVPGSISWFSSDLVYLGVNGYLAKTFSANPETFLGKKIGFLQGSPKFNHLVPEFFNNPAKEAQHEIEMMVRGVNRHFLVVSHKYQQGQAAVFIGFDITDRKAAEAALQKANEELETRVTERTKDLTEAIDQLQAEIRTRSLLEETRDVLEFSINNAADSVFWLTPNGRFFYVNDAACITLNYSRKDLLSLSVHDINPDLPAEVWPEYWEEIKEFGSVRLECHHRTKEGQTFPVEITINYFQIRGKEYNCIFARDITETKRVEGELQRAKATAEAANLAKSAFFANMSHELRTPLTTIISYSDLLQEDAKELGVSNRAFFGDLQQINQAGKDLLMVIDDILDYSKIELGRMQLQVECFEVAEAVALIMAQIEHKLITNNNTLTMAGDAEWGTICSDRQKLEQVLWHLLDNATKFTENGAIALEITREDTPDFRILNAASKFSKPELEAAEEWVVFRIRDNGIGITPEQLQELFEPFSSIHSSDIHHGVGTGLGLAVARSFCQLMGGDLFVESNLGVGSTFTVYLPGNLPVSSLNAETIAPKLNQNFSEPLPLEDTTQWTEGEGEGWVFDDE</sequence>
<feature type="compositionally biased region" description="Pro residues" evidence="8">
    <location>
        <begin position="53"/>
        <end position="65"/>
    </location>
</feature>
<evidence type="ECO:0000256" key="8">
    <source>
        <dbReference type="SAM" id="MobiDB-lite"/>
    </source>
</evidence>
<gene>
    <name evidence="11" type="ORF">Oscil6304_5015</name>
</gene>
<dbReference type="Pfam" id="PF02518">
    <property type="entry name" value="HATPase_c"/>
    <property type="match status" value="1"/>
</dbReference>
<dbReference type="AlphaFoldDB" id="K9TR79"/>
<evidence type="ECO:0000256" key="1">
    <source>
        <dbReference type="ARBA" id="ARBA00000085"/>
    </source>
</evidence>
<feature type="coiled-coil region" evidence="7">
    <location>
        <begin position="477"/>
        <end position="512"/>
    </location>
</feature>
<dbReference type="Gene3D" id="1.10.287.130">
    <property type="match status" value="1"/>
</dbReference>
<dbReference type="EC" id="2.7.13.3" evidence="2"/>
<feature type="domain" description="Histidine kinase" evidence="9">
    <location>
        <begin position="662"/>
        <end position="904"/>
    </location>
</feature>
<evidence type="ECO:0000313" key="12">
    <source>
        <dbReference type="Proteomes" id="UP000010367"/>
    </source>
</evidence>
<dbReference type="InterPro" id="IPR036890">
    <property type="entry name" value="HATPase_C_sf"/>
</dbReference>
<reference evidence="11 12" key="1">
    <citation type="submission" date="2012-06" db="EMBL/GenBank/DDBJ databases">
        <title>Finished chromosome of genome of Oscillatoria acuminata PCC 6304.</title>
        <authorList>
            <consortium name="US DOE Joint Genome Institute"/>
            <person name="Gugger M."/>
            <person name="Coursin T."/>
            <person name="Rippka R."/>
            <person name="Tandeau De Marsac N."/>
            <person name="Huntemann M."/>
            <person name="Wei C.-L."/>
            <person name="Han J."/>
            <person name="Detter J.C."/>
            <person name="Han C."/>
            <person name="Tapia R."/>
            <person name="Davenport K."/>
            <person name="Daligault H."/>
            <person name="Erkkila T."/>
            <person name="Gu W."/>
            <person name="Munk A.C.C."/>
            <person name="Teshima H."/>
            <person name="Xu Y."/>
            <person name="Chain P."/>
            <person name="Chen A."/>
            <person name="Krypides N."/>
            <person name="Mavromatis K."/>
            <person name="Markowitz V."/>
            <person name="Szeto E."/>
            <person name="Ivanova N."/>
            <person name="Mikhailova N."/>
            <person name="Ovchinnikova G."/>
            <person name="Pagani I."/>
            <person name="Pati A."/>
            <person name="Goodwin L."/>
            <person name="Peters L."/>
            <person name="Pitluck S."/>
            <person name="Woyke T."/>
            <person name="Kerfeld C."/>
        </authorList>
    </citation>
    <scope>NUCLEOTIDE SEQUENCE [LARGE SCALE GENOMIC DNA]</scope>
    <source>
        <strain evidence="11 12">PCC 6304</strain>
    </source>
</reference>
<dbReference type="InterPro" id="IPR004358">
    <property type="entry name" value="Sig_transdc_His_kin-like_C"/>
</dbReference>
<dbReference type="Gene3D" id="3.30.565.10">
    <property type="entry name" value="Histidine kinase-like ATPase, C-terminal domain"/>
    <property type="match status" value="1"/>
</dbReference>
<dbReference type="EMBL" id="CP003607">
    <property type="protein sequence ID" value="AFY84519.1"/>
    <property type="molecule type" value="Genomic_DNA"/>
</dbReference>
<dbReference type="InterPro" id="IPR036097">
    <property type="entry name" value="HisK_dim/P_sf"/>
</dbReference>
<dbReference type="GO" id="GO:0000155">
    <property type="term" value="F:phosphorelay sensor kinase activity"/>
    <property type="evidence" value="ECO:0007669"/>
    <property type="project" value="InterPro"/>
</dbReference>
<dbReference type="RefSeq" id="WP_015151134.1">
    <property type="nucleotide sequence ID" value="NC_019693.1"/>
</dbReference>
<proteinExistence type="predicted"/>
<evidence type="ECO:0000259" key="9">
    <source>
        <dbReference type="PROSITE" id="PS50109"/>
    </source>
</evidence>
<keyword evidence="7" id="KW-0175">Coiled coil</keyword>
<evidence type="ECO:0000256" key="7">
    <source>
        <dbReference type="SAM" id="Coils"/>
    </source>
</evidence>
<evidence type="ECO:0000256" key="6">
    <source>
        <dbReference type="ARBA" id="ARBA00023012"/>
    </source>
</evidence>
<dbReference type="SUPFAM" id="SSF47384">
    <property type="entry name" value="Homodimeric domain of signal transducing histidine kinase"/>
    <property type="match status" value="1"/>
</dbReference>
<keyword evidence="3" id="KW-0597">Phosphoprotein</keyword>
<dbReference type="Gene3D" id="3.30.450.40">
    <property type="match status" value="1"/>
</dbReference>
<dbReference type="InterPro" id="IPR003594">
    <property type="entry name" value="HATPase_dom"/>
</dbReference>
<accession>K9TR79</accession>
<keyword evidence="5" id="KW-0418">Kinase</keyword>
<dbReference type="PROSITE" id="PS50112">
    <property type="entry name" value="PAS"/>
    <property type="match status" value="1"/>
</dbReference>
<evidence type="ECO:0000256" key="5">
    <source>
        <dbReference type="ARBA" id="ARBA00022777"/>
    </source>
</evidence>